<dbReference type="Pfam" id="PF03853">
    <property type="entry name" value="YjeF_N"/>
    <property type="match status" value="1"/>
</dbReference>
<dbReference type="SUPFAM" id="SSF64153">
    <property type="entry name" value="YjeF N-terminal domain-like"/>
    <property type="match status" value="1"/>
</dbReference>
<evidence type="ECO:0000313" key="4">
    <source>
        <dbReference type="Proteomes" id="UP000318081"/>
    </source>
</evidence>
<keyword evidence="1" id="KW-0547">Nucleotide-binding</keyword>
<dbReference type="EC" id="5.1.99.6" evidence="1"/>
<comment type="cofactor">
    <cofactor evidence="1">
        <name>K(+)</name>
        <dbReference type="ChEBI" id="CHEBI:29103"/>
    </cofactor>
    <text evidence="1">Binds 1 potassium ion per subunit.</text>
</comment>
<dbReference type="InterPro" id="IPR036652">
    <property type="entry name" value="YjeF_N_dom_sf"/>
</dbReference>
<feature type="binding site" evidence="1">
    <location>
        <position position="160"/>
    </location>
    <ligand>
        <name>(6S)-NADPHX</name>
        <dbReference type="ChEBI" id="CHEBI:64076"/>
    </ligand>
</feature>
<protein>
    <recommendedName>
        <fullName evidence="1">NAD(P)H-hydrate epimerase</fullName>
        <ecNumber evidence="1">5.1.99.6</ecNumber>
    </recommendedName>
    <alternativeName>
        <fullName evidence="1">NAD(P)HX epimerase</fullName>
    </alternativeName>
</protein>
<accession>A0ABX5XT42</accession>
<proteinExistence type="inferred from homology"/>
<keyword evidence="1" id="KW-0521">NADP</keyword>
<comment type="catalytic activity">
    <reaction evidence="1">
        <text>(6R)-NADHX = (6S)-NADHX</text>
        <dbReference type="Rhea" id="RHEA:32215"/>
        <dbReference type="ChEBI" id="CHEBI:64074"/>
        <dbReference type="ChEBI" id="CHEBI:64075"/>
        <dbReference type="EC" id="5.1.99.6"/>
    </reaction>
</comment>
<evidence type="ECO:0000313" key="3">
    <source>
        <dbReference type="EMBL" id="QDV83064.1"/>
    </source>
</evidence>
<dbReference type="InterPro" id="IPR004443">
    <property type="entry name" value="YjeF_N_dom"/>
</dbReference>
<dbReference type="EMBL" id="CP036432">
    <property type="protein sequence ID" value="QDV83064.1"/>
    <property type="molecule type" value="Genomic_DNA"/>
</dbReference>
<dbReference type="NCBIfam" id="TIGR00197">
    <property type="entry name" value="yjeF_nterm"/>
    <property type="match status" value="1"/>
</dbReference>
<sequence length="222" mass="23361">MKREDVRRVDQIAIEEYGMLGLVLMENAGRGAAERIAALCHESPRGANPVCILCGPGNNGGDGYVIARHLELLGFSVHILSLVPLDRLTGDASANASIAARAGLTIQIAKSDEDLDRWIADDETVVDCLLGTGATGAPRGLYGDAVTQANKRRGLRVAIDLPTGLDCDTGAPAEVTFRADLTVTFVAEKEGFSKPAAKPWLGTVQVVGIGVPQALLNDFKVA</sequence>
<dbReference type="Proteomes" id="UP000318081">
    <property type="component" value="Chromosome"/>
</dbReference>
<evidence type="ECO:0000259" key="2">
    <source>
        <dbReference type="PROSITE" id="PS51385"/>
    </source>
</evidence>
<name>A0ABX5XT42_9BACT</name>
<comment type="function">
    <text evidence="1">Catalyzes the epimerization of the S- and R-forms of NAD(P)HX, a damaged form of NAD(P)H that is a result of enzymatic or heat-dependent hydration. This is a prerequisite for the S-specific NAD(P)H-hydrate dehydratase to allow the repair of both epimers of NAD(P)HX.</text>
</comment>
<organism evidence="3 4">
    <name type="scientific">Stieleria magnilauensis</name>
    <dbReference type="NCBI Taxonomy" id="2527963"/>
    <lineage>
        <taxon>Bacteria</taxon>
        <taxon>Pseudomonadati</taxon>
        <taxon>Planctomycetota</taxon>
        <taxon>Planctomycetia</taxon>
        <taxon>Pirellulales</taxon>
        <taxon>Pirellulaceae</taxon>
        <taxon>Stieleria</taxon>
    </lineage>
</organism>
<dbReference type="Gene3D" id="3.40.50.10260">
    <property type="entry name" value="YjeF N-terminal domain"/>
    <property type="match status" value="1"/>
</dbReference>
<comment type="catalytic activity">
    <reaction evidence="1">
        <text>(6R)-NADPHX = (6S)-NADPHX</text>
        <dbReference type="Rhea" id="RHEA:32227"/>
        <dbReference type="ChEBI" id="CHEBI:64076"/>
        <dbReference type="ChEBI" id="CHEBI:64077"/>
        <dbReference type="EC" id="5.1.99.6"/>
    </reaction>
</comment>
<comment type="similarity">
    <text evidence="1">Belongs to the NnrE/AIBP family.</text>
</comment>
<dbReference type="RefSeq" id="WP_145209393.1">
    <property type="nucleotide sequence ID" value="NZ_CP036432.1"/>
</dbReference>
<evidence type="ECO:0000256" key="1">
    <source>
        <dbReference type="HAMAP-Rule" id="MF_01966"/>
    </source>
</evidence>
<feature type="binding site" evidence="1">
    <location>
        <position position="59"/>
    </location>
    <ligand>
        <name>K(+)</name>
        <dbReference type="ChEBI" id="CHEBI:29103"/>
    </ligand>
</feature>
<feature type="binding site" evidence="1">
    <location>
        <position position="142"/>
    </location>
    <ligand>
        <name>(6S)-NADPHX</name>
        <dbReference type="ChEBI" id="CHEBI:64076"/>
    </ligand>
</feature>
<keyword evidence="1" id="KW-0630">Potassium</keyword>
<gene>
    <name evidence="3" type="primary">nnr_1</name>
    <name evidence="1" type="synonym">nnrE</name>
    <name evidence="3" type="ORF">TBK1r_19970</name>
</gene>
<feature type="binding site" evidence="1">
    <location>
        <position position="163"/>
    </location>
    <ligand>
        <name>K(+)</name>
        <dbReference type="ChEBI" id="CHEBI:29103"/>
    </ligand>
</feature>
<feature type="domain" description="YjeF N-terminal" evidence="2">
    <location>
        <begin position="6"/>
        <end position="217"/>
    </location>
</feature>
<keyword evidence="1" id="KW-0520">NAD</keyword>
<dbReference type="PROSITE" id="PS51385">
    <property type="entry name" value="YJEF_N"/>
    <property type="match status" value="1"/>
</dbReference>
<feature type="binding site" evidence="1">
    <location>
        <position position="127"/>
    </location>
    <ligand>
        <name>K(+)</name>
        <dbReference type="ChEBI" id="CHEBI:29103"/>
    </ligand>
</feature>
<keyword evidence="1" id="KW-0413">Isomerase</keyword>
<reference evidence="3 4" key="1">
    <citation type="submission" date="2019-02" db="EMBL/GenBank/DDBJ databases">
        <title>Deep-cultivation of Planctomycetes and their phenomic and genomic characterization uncovers novel biology.</title>
        <authorList>
            <person name="Wiegand S."/>
            <person name="Jogler M."/>
            <person name="Boedeker C."/>
            <person name="Pinto D."/>
            <person name="Vollmers J."/>
            <person name="Rivas-Marin E."/>
            <person name="Kohn T."/>
            <person name="Peeters S.H."/>
            <person name="Heuer A."/>
            <person name="Rast P."/>
            <person name="Oberbeckmann S."/>
            <person name="Bunk B."/>
            <person name="Jeske O."/>
            <person name="Meyerdierks A."/>
            <person name="Storesund J.E."/>
            <person name="Kallscheuer N."/>
            <person name="Luecker S."/>
            <person name="Lage O.M."/>
            <person name="Pohl T."/>
            <person name="Merkel B.J."/>
            <person name="Hornburger P."/>
            <person name="Mueller R.-W."/>
            <person name="Bruemmer F."/>
            <person name="Labrenz M."/>
            <person name="Spormann A.M."/>
            <person name="Op den Camp H."/>
            <person name="Overmann J."/>
            <person name="Amann R."/>
            <person name="Jetten M.S.M."/>
            <person name="Mascher T."/>
            <person name="Medema M.H."/>
            <person name="Devos D.P."/>
            <person name="Kaster A.-K."/>
            <person name="Ovreas L."/>
            <person name="Rohde M."/>
            <person name="Galperin M.Y."/>
            <person name="Jogler C."/>
        </authorList>
    </citation>
    <scope>NUCLEOTIDE SEQUENCE [LARGE SCALE GENOMIC DNA]</scope>
    <source>
        <strain evidence="3 4">TBK1r</strain>
    </source>
</reference>
<keyword evidence="1" id="KW-0479">Metal-binding</keyword>
<keyword evidence="4" id="KW-1185">Reference proteome</keyword>
<dbReference type="HAMAP" id="MF_01966">
    <property type="entry name" value="NADHX_epimerase"/>
    <property type="match status" value="1"/>
</dbReference>
<feature type="binding site" evidence="1">
    <location>
        <begin position="131"/>
        <end position="137"/>
    </location>
    <ligand>
        <name>(6S)-NADPHX</name>
        <dbReference type="ChEBI" id="CHEBI:64076"/>
    </ligand>
</feature>
<feature type="binding site" evidence="1">
    <location>
        <begin position="58"/>
        <end position="62"/>
    </location>
    <ligand>
        <name>(6S)-NADPHX</name>
        <dbReference type="ChEBI" id="CHEBI:64076"/>
    </ligand>
</feature>